<keyword evidence="16" id="KW-1185">Reference proteome</keyword>
<dbReference type="Gene3D" id="3.40.50.10140">
    <property type="entry name" value="Toll/interleukin-1 receptor homology (TIR) domain"/>
    <property type="match status" value="1"/>
</dbReference>
<feature type="domain" description="TIR" evidence="14">
    <location>
        <begin position="785"/>
        <end position="925"/>
    </location>
</feature>
<dbReference type="SMART" id="SM00255">
    <property type="entry name" value="TIR"/>
    <property type="match status" value="1"/>
</dbReference>
<keyword evidence="6" id="KW-0732">Signal</keyword>
<keyword evidence="12" id="KW-0325">Glycoprotein</keyword>
<accession>A0A3B4A8J9</accession>
<keyword evidence="5" id="KW-0812">Transmembrane</keyword>
<keyword evidence="4" id="KW-0433">Leucine-rich repeat</keyword>
<dbReference type="InterPro" id="IPR003591">
    <property type="entry name" value="Leu-rich_rpt_typical-subtyp"/>
</dbReference>
<dbReference type="GO" id="GO:0005886">
    <property type="term" value="C:plasma membrane"/>
    <property type="evidence" value="ECO:0007669"/>
    <property type="project" value="TreeGrafter"/>
</dbReference>
<evidence type="ECO:0000256" key="6">
    <source>
        <dbReference type="ARBA" id="ARBA00022729"/>
    </source>
</evidence>
<dbReference type="SUPFAM" id="SSF52200">
    <property type="entry name" value="Toll/Interleukin receptor TIR domain"/>
    <property type="match status" value="1"/>
</dbReference>
<dbReference type="Gene3D" id="3.80.10.10">
    <property type="entry name" value="Ribonuclease Inhibitor"/>
    <property type="match status" value="4"/>
</dbReference>
<dbReference type="GO" id="GO:0006954">
    <property type="term" value="P:inflammatory response"/>
    <property type="evidence" value="ECO:0007669"/>
    <property type="project" value="UniProtKB-KW"/>
</dbReference>
<proteinExistence type="inferred from homology"/>
<dbReference type="FunFam" id="3.80.10.10:FF:000770">
    <property type="entry name" value="Uncharacterized protein"/>
    <property type="match status" value="1"/>
</dbReference>
<comment type="subcellular location">
    <subcellularLocation>
        <location evidence="1">Membrane</location>
        <topology evidence="1">Single-pass type I membrane protein</topology>
    </subcellularLocation>
</comment>
<evidence type="ECO:0000256" key="10">
    <source>
        <dbReference type="ARBA" id="ARBA00023136"/>
    </source>
</evidence>
<dbReference type="Pfam" id="PF13855">
    <property type="entry name" value="LRR_8"/>
    <property type="match status" value="4"/>
</dbReference>
<evidence type="ECO:0000313" key="15">
    <source>
        <dbReference type="Ensembl" id="ENSPMGP00000013378.1"/>
    </source>
</evidence>
<evidence type="ECO:0000256" key="1">
    <source>
        <dbReference type="ARBA" id="ARBA00004479"/>
    </source>
</evidence>
<name>A0A3B4A8J9_9GOBI</name>
<dbReference type="Proteomes" id="UP000261520">
    <property type="component" value="Unplaced"/>
</dbReference>
<evidence type="ECO:0000256" key="3">
    <source>
        <dbReference type="ARBA" id="ARBA00022588"/>
    </source>
</evidence>
<keyword evidence="8" id="KW-0391">Immunity</keyword>
<keyword evidence="3" id="KW-0399">Innate immunity</keyword>
<evidence type="ECO:0000256" key="11">
    <source>
        <dbReference type="ARBA" id="ARBA00023170"/>
    </source>
</evidence>
<evidence type="ECO:0000313" key="16">
    <source>
        <dbReference type="Proteomes" id="UP000261520"/>
    </source>
</evidence>
<evidence type="ECO:0000256" key="9">
    <source>
        <dbReference type="ARBA" id="ARBA00022989"/>
    </source>
</evidence>
<evidence type="ECO:0000259" key="14">
    <source>
        <dbReference type="PROSITE" id="PS50104"/>
    </source>
</evidence>
<protein>
    <recommendedName>
        <fullName evidence="14">TIR domain-containing protein</fullName>
    </recommendedName>
</protein>
<evidence type="ECO:0000256" key="8">
    <source>
        <dbReference type="ARBA" id="ARBA00022859"/>
    </source>
</evidence>
<sequence length="948" mass="108306">MSLQDTTRSFINVHCSSVAGLRMEPHTSPLLLLLLFVLLFSRPSRLYSLQNCTLDRENLWKVTCDALDLTEMPSDVPSSALSLSVKHFNLTRLGRSDLSGLGQLQTLHLGSNQISHIESGTFLYSSALTQLSLSENELTVLTKDMFDGLSSVNFLHLGINQIQFIPKDAFGPLTKLRELHLPNNNLNQISDIVNILVSCPMLQVLNLRKNHLISFESDRFPFPLNITDLDLGSNPLRKFTLHQNVFPHLKSLSLSPLRLDLEWDVSDDSFLQNLRTLDLSSTDFAFETYKLIFQSVASLEDLALRVVKTLLARGLLDFACKIPSLRKLDLRANALSVLSDSLLQQCSDVTHLDLSGNSLSVMSQSSLQTLRRLSWLNLNTNALTQVPVAVRNMSTLTFLSIAKNDLKKLECSDFLGLQRLTELILTNNRLTDLNSCVFQDLLNLKILYIDQNLLYTFDKQFSVTMRKLLVLNAKGTIGLLQKGVFQNMTHLRVLAVGKGAFIDDGAFEGLTDLRYLSYSPMFNTETGAGLESASGWRSLSQQFSNMPSLQILVITLPFSMCPVLPRDVLQGLNNLTSFSSSRFFCKPHPEMFLFAPRLLNLEITDNEQWQSPDPKILTPLRDLRKLDLSENHLQSLDLISEANLTKLERLILTNNELKIIDEHVFDSLPSLKYLDLSGNLFVCNCSNAGFIQWVLSNKQVYVARAFQYRCAYPLSHQGELLLSFNVRSCWESEGLICFVTSSFLVLVTLLSSFVYHFLRWQLVYGYFLFRARLYDRKKRREGSTHVYDAFVSYNVHDEEWVFHHLVPELEERQGWKLCLHHRDFEPGKAIIENITDAIYSSRKTLCVISAQYLQSEWCSREIQMASFRLLDEQKDVLVLLFLEELSSNQLSPFYRVRKMMRSHTYLSWTQARSHRGVFKCYRGLGARLSTDLELFRPVSLFYHRQGDK</sequence>
<keyword evidence="11" id="KW-0675">Receptor</keyword>
<keyword evidence="7" id="KW-0677">Repeat</keyword>
<dbReference type="InterPro" id="IPR001611">
    <property type="entry name" value="Leu-rich_rpt"/>
</dbReference>
<dbReference type="GO" id="GO:0038023">
    <property type="term" value="F:signaling receptor activity"/>
    <property type="evidence" value="ECO:0007669"/>
    <property type="project" value="TreeGrafter"/>
</dbReference>
<dbReference type="STRING" id="409849.ENSPMGP00000013378"/>
<comment type="similarity">
    <text evidence="2">Belongs to the Toll-like receptor family.</text>
</comment>
<dbReference type="Pfam" id="PF01582">
    <property type="entry name" value="TIR"/>
    <property type="match status" value="1"/>
</dbReference>
<dbReference type="InterPro" id="IPR000157">
    <property type="entry name" value="TIR_dom"/>
</dbReference>
<dbReference type="PRINTS" id="PR01537">
    <property type="entry name" value="INTRLKN1R1F"/>
</dbReference>
<evidence type="ECO:0000256" key="12">
    <source>
        <dbReference type="ARBA" id="ARBA00023180"/>
    </source>
</evidence>
<dbReference type="Ensembl" id="ENSPMGT00000014274.1">
    <property type="protein sequence ID" value="ENSPMGP00000013378.1"/>
    <property type="gene ID" value="ENSPMGG00000010997.1"/>
</dbReference>
<keyword evidence="10" id="KW-0472">Membrane</keyword>
<dbReference type="GO" id="GO:0045087">
    <property type="term" value="P:innate immune response"/>
    <property type="evidence" value="ECO:0007669"/>
    <property type="project" value="UniProtKB-KW"/>
</dbReference>
<organism evidence="15 16">
    <name type="scientific">Periophthalmus magnuspinnatus</name>
    <dbReference type="NCBI Taxonomy" id="409849"/>
    <lineage>
        <taxon>Eukaryota</taxon>
        <taxon>Metazoa</taxon>
        <taxon>Chordata</taxon>
        <taxon>Craniata</taxon>
        <taxon>Vertebrata</taxon>
        <taxon>Euteleostomi</taxon>
        <taxon>Actinopterygii</taxon>
        <taxon>Neopterygii</taxon>
        <taxon>Teleostei</taxon>
        <taxon>Neoteleostei</taxon>
        <taxon>Acanthomorphata</taxon>
        <taxon>Gobiaria</taxon>
        <taxon>Gobiiformes</taxon>
        <taxon>Gobioidei</taxon>
        <taxon>Gobiidae</taxon>
        <taxon>Oxudercinae</taxon>
        <taxon>Periophthalmus</taxon>
    </lineage>
</organism>
<evidence type="ECO:0000256" key="13">
    <source>
        <dbReference type="ARBA" id="ARBA00023198"/>
    </source>
</evidence>
<reference evidence="15" key="1">
    <citation type="submission" date="2025-08" db="UniProtKB">
        <authorList>
            <consortium name="Ensembl"/>
        </authorList>
    </citation>
    <scope>IDENTIFICATION</scope>
</reference>
<dbReference type="SUPFAM" id="SSF52058">
    <property type="entry name" value="L domain-like"/>
    <property type="match status" value="2"/>
</dbReference>
<dbReference type="InterPro" id="IPR035897">
    <property type="entry name" value="Toll_tir_struct_dom_sf"/>
</dbReference>
<reference evidence="15" key="2">
    <citation type="submission" date="2025-09" db="UniProtKB">
        <authorList>
            <consortium name="Ensembl"/>
        </authorList>
    </citation>
    <scope>IDENTIFICATION</scope>
</reference>
<keyword evidence="9" id="KW-1133">Transmembrane helix</keyword>
<dbReference type="FunFam" id="3.40.50.10140:FF:000001">
    <property type="entry name" value="Toll-like receptor 2"/>
    <property type="match status" value="1"/>
</dbReference>
<evidence type="ECO:0000256" key="5">
    <source>
        <dbReference type="ARBA" id="ARBA00022692"/>
    </source>
</evidence>
<evidence type="ECO:0000256" key="4">
    <source>
        <dbReference type="ARBA" id="ARBA00022614"/>
    </source>
</evidence>
<dbReference type="GO" id="GO:0007165">
    <property type="term" value="P:signal transduction"/>
    <property type="evidence" value="ECO:0007669"/>
    <property type="project" value="InterPro"/>
</dbReference>
<dbReference type="SMART" id="SM00369">
    <property type="entry name" value="LRR_TYP"/>
    <property type="match status" value="11"/>
</dbReference>
<evidence type="ECO:0000256" key="2">
    <source>
        <dbReference type="ARBA" id="ARBA00009634"/>
    </source>
</evidence>
<dbReference type="PROSITE" id="PS51450">
    <property type="entry name" value="LRR"/>
    <property type="match status" value="3"/>
</dbReference>
<dbReference type="AlphaFoldDB" id="A0A3B4A8J9"/>
<evidence type="ECO:0000256" key="7">
    <source>
        <dbReference type="ARBA" id="ARBA00022737"/>
    </source>
</evidence>
<keyword evidence="13" id="KW-0395">Inflammatory response</keyword>
<dbReference type="PANTHER" id="PTHR24365">
    <property type="entry name" value="TOLL-LIKE RECEPTOR"/>
    <property type="match status" value="1"/>
</dbReference>
<dbReference type="InterPro" id="IPR032675">
    <property type="entry name" value="LRR_dom_sf"/>
</dbReference>
<dbReference type="PROSITE" id="PS50104">
    <property type="entry name" value="TIR"/>
    <property type="match status" value="1"/>
</dbReference>
<dbReference type="PANTHER" id="PTHR24365:SF522">
    <property type="entry name" value="LOW QUALITY PROTEIN: TOLL-LIKE RECEPTOR 13-RELATED"/>
    <property type="match status" value="1"/>
</dbReference>